<evidence type="ECO:0000259" key="2">
    <source>
        <dbReference type="Pfam" id="PF20179"/>
    </source>
</evidence>
<reference evidence="3" key="1">
    <citation type="submission" date="2021-01" db="EMBL/GenBank/DDBJ databases">
        <authorList>
            <person name="Corre E."/>
            <person name="Pelletier E."/>
            <person name="Niang G."/>
            <person name="Scheremetjew M."/>
            <person name="Finn R."/>
            <person name="Kale V."/>
            <person name="Holt S."/>
            <person name="Cochrane G."/>
            <person name="Meng A."/>
            <person name="Brown T."/>
            <person name="Cohen L."/>
        </authorList>
    </citation>
    <scope>NUCLEOTIDE SEQUENCE</scope>
    <source>
        <strain evidence="3">RCC1871</strain>
    </source>
</reference>
<feature type="domain" description="Mitochondrial splicing suppressor 51-like C-terminal" evidence="2">
    <location>
        <begin position="164"/>
        <end position="355"/>
    </location>
</feature>
<dbReference type="PANTHER" id="PTHR47570:SF1">
    <property type="entry name" value="ZINC ION BINDING PROTEIN"/>
    <property type="match status" value="1"/>
</dbReference>
<evidence type="ECO:0000256" key="1">
    <source>
        <dbReference type="SAM" id="MobiDB-lite"/>
    </source>
</evidence>
<dbReference type="EMBL" id="HBHZ01004857">
    <property type="protein sequence ID" value="CAE0190679.1"/>
    <property type="molecule type" value="Transcribed_RNA"/>
</dbReference>
<evidence type="ECO:0000313" key="3">
    <source>
        <dbReference type="EMBL" id="CAE0190679.1"/>
    </source>
</evidence>
<dbReference type="Pfam" id="PF20179">
    <property type="entry name" value="MSS51_C"/>
    <property type="match status" value="1"/>
</dbReference>
<accession>A0A7S3FPR2</accession>
<protein>
    <recommendedName>
        <fullName evidence="2">Mitochondrial splicing suppressor 51-like C-terminal domain-containing protein</fullName>
    </recommendedName>
</protein>
<proteinExistence type="predicted"/>
<name>A0A7S3FPR2_9CHLO</name>
<feature type="region of interest" description="Disordered" evidence="1">
    <location>
        <begin position="331"/>
        <end position="365"/>
    </location>
</feature>
<organism evidence="3">
    <name type="scientific">Chloropicon roscoffensis</name>
    <dbReference type="NCBI Taxonomy" id="1461544"/>
    <lineage>
        <taxon>Eukaryota</taxon>
        <taxon>Viridiplantae</taxon>
        <taxon>Chlorophyta</taxon>
        <taxon>Chloropicophyceae</taxon>
        <taxon>Chloropicales</taxon>
        <taxon>Chloropicaceae</taxon>
        <taxon>Chloropicon</taxon>
    </lineage>
</organism>
<sequence length="380" mass="40604">MAKTPRRQWECTVCGERIVFSRLVSCKGGCGALYFCSEEHAELCARKLGHDEEECSRMRRQREEAERLGAGDPEGEWPWAEACAETRGLGVLEAMGSSETGALGCEATCRDCGDGFLIASTVRFPLSPSGRENAQGAPTPGWRSYYREAGLPPSSPAALFLHAPLTLAHALRELGWLPPESGPVRVHLAGAAHDECSLLACLAELAYCSPLEGRRLEVACVGPSVPALLDGLSFAVGRRRDELGVSYAAIECQVEIDGSSVTCLRADAYNADAARRLGGHPHAIFAQNAGIAAYSAWAESAGFIRELCEEGAAFVATDYCEEAALRGAAALSSRDGEGGRGVAGPKPSPFRRPIRMASEDNDLPSWSNGFWFGLGPGRRR</sequence>
<dbReference type="AlphaFoldDB" id="A0A7S3FPR2"/>
<dbReference type="InterPro" id="IPR046824">
    <property type="entry name" value="Mss51-like_C"/>
</dbReference>
<gene>
    <name evidence="3" type="ORF">CROS1456_LOCUS3769</name>
</gene>
<dbReference type="PANTHER" id="PTHR47570">
    <property type="entry name" value="ZINC ION BINDING PROTEIN"/>
    <property type="match status" value="1"/>
</dbReference>